<dbReference type="Proteomes" id="UP000192578">
    <property type="component" value="Unassembled WGS sequence"/>
</dbReference>
<name>A0A1W0WT56_HYPEX</name>
<evidence type="ECO:0000313" key="2">
    <source>
        <dbReference type="Proteomes" id="UP000192578"/>
    </source>
</evidence>
<gene>
    <name evidence="1" type="ORF">BV898_07568</name>
</gene>
<reference evidence="2" key="1">
    <citation type="submission" date="2017-01" db="EMBL/GenBank/DDBJ databases">
        <title>Comparative genomics of anhydrobiosis in the tardigrade Hypsibius dujardini.</title>
        <authorList>
            <person name="Yoshida Y."/>
            <person name="Koutsovoulos G."/>
            <person name="Laetsch D."/>
            <person name="Stevens L."/>
            <person name="Kumar S."/>
            <person name="Horikawa D."/>
            <person name="Ishino K."/>
            <person name="Komine S."/>
            <person name="Tomita M."/>
            <person name="Blaxter M."/>
            <person name="Arakawa K."/>
        </authorList>
    </citation>
    <scope>NUCLEOTIDE SEQUENCE [LARGE SCALE GENOMIC DNA]</scope>
    <source>
        <strain evidence="2">Z151</strain>
    </source>
</reference>
<accession>A0A1W0WT56</accession>
<dbReference type="EMBL" id="MTYJ01000050">
    <property type="protein sequence ID" value="OQV18365.1"/>
    <property type="molecule type" value="Genomic_DNA"/>
</dbReference>
<dbReference type="AlphaFoldDB" id="A0A1W0WT56"/>
<organism evidence="1 2">
    <name type="scientific">Hypsibius exemplaris</name>
    <name type="common">Freshwater tardigrade</name>
    <dbReference type="NCBI Taxonomy" id="2072580"/>
    <lineage>
        <taxon>Eukaryota</taxon>
        <taxon>Metazoa</taxon>
        <taxon>Ecdysozoa</taxon>
        <taxon>Tardigrada</taxon>
        <taxon>Eutardigrada</taxon>
        <taxon>Parachela</taxon>
        <taxon>Hypsibioidea</taxon>
        <taxon>Hypsibiidae</taxon>
        <taxon>Hypsibius</taxon>
    </lineage>
</organism>
<proteinExistence type="predicted"/>
<sequence>MSNIMEQERHDPAAFVKTIDFLPGNQLPRPLNPYTLGLYEQASVSSNGSKRLVRCCILFRHSPEDASRELIGHIVTDSDCIPSQYGDEIIFFRQAVQQWRS</sequence>
<protein>
    <submittedName>
        <fullName evidence="1">Uncharacterized protein</fullName>
    </submittedName>
</protein>
<evidence type="ECO:0000313" key="1">
    <source>
        <dbReference type="EMBL" id="OQV18365.1"/>
    </source>
</evidence>
<comment type="caution">
    <text evidence="1">The sequence shown here is derived from an EMBL/GenBank/DDBJ whole genome shotgun (WGS) entry which is preliminary data.</text>
</comment>
<keyword evidence="2" id="KW-1185">Reference proteome</keyword>